<feature type="domain" description="Calcineurin-like phosphoesterase" evidence="2">
    <location>
        <begin position="1"/>
        <end position="190"/>
    </location>
</feature>
<proteinExistence type="inferred from homology"/>
<dbReference type="InterPro" id="IPR029052">
    <property type="entry name" value="Metallo-depent_PP-like"/>
</dbReference>
<protein>
    <submittedName>
        <fullName evidence="3">DNA methylase</fullName>
    </submittedName>
</protein>
<dbReference type="PIRSF" id="PIRSF000883">
    <property type="entry name" value="Pesterase_MJ0912"/>
    <property type="match status" value="1"/>
</dbReference>
<keyword evidence="3" id="KW-0489">Methyltransferase</keyword>
<accession>A0ABQ5W7Y0</accession>
<reference evidence="4" key="1">
    <citation type="journal article" date="2019" name="Int. J. Syst. Evol. Microbiol.">
        <title>The Global Catalogue of Microorganisms (GCM) 10K type strain sequencing project: providing services to taxonomists for standard genome sequencing and annotation.</title>
        <authorList>
            <consortium name="The Broad Institute Genomics Platform"/>
            <consortium name="The Broad Institute Genome Sequencing Center for Infectious Disease"/>
            <person name="Wu L."/>
            <person name="Ma J."/>
        </authorList>
    </citation>
    <scope>NUCLEOTIDE SEQUENCE [LARGE SCALE GENOMIC DNA]</scope>
    <source>
        <strain evidence="4">NBRC 112416</strain>
    </source>
</reference>
<comment type="caution">
    <text evidence="3">The sequence shown here is derived from an EMBL/GenBank/DDBJ whole genome shotgun (WGS) entry which is preliminary data.</text>
</comment>
<comment type="similarity">
    <text evidence="1">Belongs to the metallophosphoesterase superfamily. YfcE family.</text>
</comment>
<keyword evidence="3" id="KW-0808">Transferase</keyword>
<dbReference type="Proteomes" id="UP001156691">
    <property type="component" value="Unassembled WGS sequence"/>
</dbReference>
<evidence type="ECO:0000313" key="3">
    <source>
        <dbReference type="EMBL" id="GLQ56082.1"/>
    </source>
</evidence>
<organism evidence="3 4">
    <name type="scientific">Devosia nitrariae</name>
    <dbReference type="NCBI Taxonomy" id="2071872"/>
    <lineage>
        <taxon>Bacteria</taxon>
        <taxon>Pseudomonadati</taxon>
        <taxon>Pseudomonadota</taxon>
        <taxon>Alphaproteobacteria</taxon>
        <taxon>Hyphomicrobiales</taxon>
        <taxon>Devosiaceae</taxon>
        <taxon>Devosia</taxon>
    </lineage>
</organism>
<sequence length="237" mass="25393">MRLAVISDIHGNSLALAAVLADIRAEGADAIVCLGDNVSGPLDPAGAAEMLMGLGCVAVAGNHDRWIFGDTPDLIDRFAVSRLSPAHQLWLSGLPATQVLDGEVFLCHGTPTSDEMPWLDNFYTGRRTELPDEATVAAHADGLDFPVLLCGHTHIARCVRLKDGRLIVNPGAVGLQVIIGSPDARYALLDRREGQWSVSLRTVPYDHAGAADQAARNGFAQWRDVLMHGWDGPEGLF</sequence>
<dbReference type="Gene3D" id="3.60.21.10">
    <property type="match status" value="1"/>
</dbReference>
<dbReference type="PANTHER" id="PTHR42850">
    <property type="entry name" value="METALLOPHOSPHOESTERASE"/>
    <property type="match status" value="1"/>
</dbReference>
<dbReference type="SUPFAM" id="SSF56300">
    <property type="entry name" value="Metallo-dependent phosphatases"/>
    <property type="match status" value="1"/>
</dbReference>
<dbReference type="CDD" id="cd00838">
    <property type="entry name" value="MPP_superfamily"/>
    <property type="match status" value="1"/>
</dbReference>
<gene>
    <name evidence="3" type="ORF">GCM10010862_33410</name>
</gene>
<evidence type="ECO:0000313" key="4">
    <source>
        <dbReference type="Proteomes" id="UP001156691"/>
    </source>
</evidence>
<dbReference type="PANTHER" id="PTHR42850:SF2">
    <property type="entry name" value="BLL5683 PROTEIN"/>
    <property type="match status" value="1"/>
</dbReference>
<dbReference type="RefSeq" id="WP_284341498.1">
    <property type="nucleotide sequence ID" value="NZ_BSNS01000016.1"/>
</dbReference>
<dbReference type="InterPro" id="IPR024654">
    <property type="entry name" value="Calcineurin-like_PHP_lpxH"/>
</dbReference>
<evidence type="ECO:0000256" key="1">
    <source>
        <dbReference type="ARBA" id="ARBA00008950"/>
    </source>
</evidence>
<dbReference type="GO" id="GO:0032259">
    <property type="term" value="P:methylation"/>
    <property type="evidence" value="ECO:0007669"/>
    <property type="project" value="UniProtKB-KW"/>
</dbReference>
<name>A0ABQ5W7Y0_9HYPH</name>
<evidence type="ECO:0000259" key="2">
    <source>
        <dbReference type="Pfam" id="PF12850"/>
    </source>
</evidence>
<dbReference type="InterPro" id="IPR050126">
    <property type="entry name" value="Ap4A_hydrolase"/>
</dbReference>
<dbReference type="EMBL" id="BSNS01000016">
    <property type="protein sequence ID" value="GLQ56082.1"/>
    <property type="molecule type" value="Genomic_DNA"/>
</dbReference>
<keyword evidence="4" id="KW-1185">Reference proteome</keyword>
<dbReference type="GO" id="GO:0008168">
    <property type="term" value="F:methyltransferase activity"/>
    <property type="evidence" value="ECO:0007669"/>
    <property type="project" value="UniProtKB-KW"/>
</dbReference>
<dbReference type="Pfam" id="PF12850">
    <property type="entry name" value="Metallophos_2"/>
    <property type="match status" value="1"/>
</dbReference>
<dbReference type="InterPro" id="IPR011152">
    <property type="entry name" value="Pesterase_MJ0912"/>
</dbReference>